<dbReference type="RefSeq" id="WP_106063693.1">
    <property type="nucleotide sequence ID" value="NZ_PVXO01000044.1"/>
</dbReference>
<dbReference type="EMBL" id="PVXO01000044">
    <property type="protein sequence ID" value="PRR78513.1"/>
    <property type="molecule type" value="Genomic_DNA"/>
</dbReference>
<keyword evidence="1" id="KW-0812">Transmembrane</keyword>
<organism evidence="2 3">
    <name type="scientific">Clostridium liquoris</name>
    <dbReference type="NCBI Taxonomy" id="1289519"/>
    <lineage>
        <taxon>Bacteria</taxon>
        <taxon>Bacillati</taxon>
        <taxon>Bacillota</taxon>
        <taxon>Clostridia</taxon>
        <taxon>Eubacteriales</taxon>
        <taxon>Clostridiaceae</taxon>
        <taxon>Clostridium</taxon>
    </lineage>
</organism>
<comment type="caution">
    <text evidence="2">The sequence shown here is derived from an EMBL/GenBank/DDBJ whole genome shotgun (WGS) entry which is preliminary data.</text>
</comment>
<dbReference type="Pfam" id="PF13367">
    <property type="entry name" value="PrsW-protease"/>
    <property type="match status" value="1"/>
</dbReference>
<dbReference type="AlphaFoldDB" id="A0A2T0B3W1"/>
<feature type="transmembrane region" description="Helical" evidence="1">
    <location>
        <begin position="110"/>
        <end position="130"/>
    </location>
</feature>
<evidence type="ECO:0000313" key="3">
    <source>
        <dbReference type="Proteomes" id="UP000239706"/>
    </source>
</evidence>
<dbReference type="GO" id="GO:0008233">
    <property type="term" value="F:peptidase activity"/>
    <property type="evidence" value="ECO:0007669"/>
    <property type="project" value="InterPro"/>
</dbReference>
<reference evidence="2 3" key="1">
    <citation type="submission" date="2018-03" db="EMBL/GenBank/DDBJ databases">
        <title>Genome sequence of Clostridium liquoris DSM 100320.</title>
        <authorList>
            <person name="Poehlein A."/>
            <person name="Daniel R."/>
        </authorList>
    </citation>
    <scope>NUCLEOTIDE SEQUENCE [LARGE SCALE GENOMIC DNA]</scope>
    <source>
        <strain evidence="2 3">DSM 100320</strain>
    </source>
</reference>
<feature type="transmembrane region" description="Helical" evidence="1">
    <location>
        <begin position="184"/>
        <end position="204"/>
    </location>
</feature>
<feature type="transmembrane region" description="Helical" evidence="1">
    <location>
        <begin position="20"/>
        <end position="40"/>
    </location>
</feature>
<dbReference type="OrthoDB" id="153483at2"/>
<dbReference type="Proteomes" id="UP000239706">
    <property type="component" value="Unassembled WGS sequence"/>
</dbReference>
<feature type="transmembrane region" description="Helical" evidence="1">
    <location>
        <begin position="142"/>
        <end position="164"/>
    </location>
</feature>
<feature type="transmembrane region" description="Helical" evidence="1">
    <location>
        <begin position="216"/>
        <end position="237"/>
    </location>
</feature>
<keyword evidence="1" id="KW-1133">Transmembrane helix</keyword>
<name>A0A2T0B3W1_9CLOT</name>
<evidence type="ECO:0008006" key="4">
    <source>
        <dbReference type="Google" id="ProtNLM"/>
    </source>
</evidence>
<keyword evidence="1" id="KW-0472">Membrane</keyword>
<accession>A0A2T0B3W1</accession>
<keyword evidence="3" id="KW-1185">Reference proteome</keyword>
<dbReference type="PANTHER" id="PTHR36844">
    <property type="entry name" value="PROTEASE PRSW"/>
    <property type="match status" value="1"/>
</dbReference>
<sequence>MEEGSLLKGSSYKERKGHKWYKLFLIGLATYILGLAVLIWTGNSILFPSVVMLGNFLIPVTYVAFFYEKRRLSNVTMTDTVASFFFGGFLGTFAASILEPIFIHTLNFETAIMVGIIEEFSKILMVLLIFRRKRHRLQIDGIILGAAAGMGFAALESIGYAFTYFLKSKESLSVTVYITMLRGILSPLGHGTWTAILAGIIVGENRKGHFIINKKIIRAYITVVLLHGLWDGIPYIMEIIMPTGAAILIGELIVGFTGIFILMALWFQAKKQAREQLIVDN</sequence>
<feature type="transmembrane region" description="Helical" evidence="1">
    <location>
        <begin position="79"/>
        <end position="98"/>
    </location>
</feature>
<evidence type="ECO:0000313" key="2">
    <source>
        <dbReference type="EMBL" id="PRR78513.1"/>
    </source>
</evidence>
<feature type="transmembrane region" description="Helical" evidence="1">
    <location>
        <begin position="243"/>
        <end position="267"/>
    </location>
</feature>
<evidence type="ECO:0000256" key="1">
    <source>
        <dbReference type="SAM" id="Phobius"/>
    </source>
</evidence>
<dbReference type="InterPro" id="IPR026898">
    <property type="entry name" value="PrsW"/>
</dbReference>
<dbReference type="PANTHER" id="PTHR36844:SF1">
    <property type="entry name" value="PROTEASE PRSW"/>
    <property type="match status" value="1"/>
</dbReference>
<proteinExistence type="predicted"/>
<gene>
    <name evidence="2" type="ORF">CLLI_15970</name>
</gene>
<feature type="transmembrane region" description="Helical" evidence="1">
    <location>
        <begin position="46"/>
        <end position="67"/>
    </location>
</feature>
<protein>
    <recommendedName>
        <fullName evidence="4">Protease PrsW</fullName>
    </recommendedName>
</protein>